<protein>
    <recommendedName>
        <fullName evidence="2">Antitoxin</fullName>
    </recommendedName>
</protein>
<organism evidence="3 6">
    <name type="scientific">Aliarcobacter cryaerophilus</name>
    <dbReference type="NCBI Taxonomy" id="28198"/>
    <lineage>
        <taxon>Bacteria</taxon>
        <taxon>Pseudomonadati</taxon>
        <taxon>Campylobacterota</taxon>
        <taxon>Epsilonproteobacteria</taxon>
        <taxon>Campylobacterales</taxon>
        <taxon>Arcobacteraceae</taxon>
        <taxon>Aliarcobacter</taxon>
    </lineage>
</organism>
<dbReference type="Proteomes" id="UP000239065">
    <property type="component" value="Unassembled WGS sequence"/>
</dbReference>
<dbReference type="NCBIfam" id="TIGR01552">
    <property type="entry name" value="phd_fam"/>
    <property type="match status" value="1"/>
</dbReference>
<reference evidence="5 6" key="1">
    <citation type="submission" date="2017-09" db="EMBL/GenBank/DDBJ databases">
        <title>Reassesment of A. cryaerophilus.</title>
        <authorList>
            <person name="Perez-Cataluna A."/>
            <person name="Collado L."/>
            <person name="Salgado O."/>
            <person name="Lefinanco V."/>
            <person name="Figueras M.J."/>
        </authorList>
    </citation>
    <scope>NUCLEOTIDE SEQUENCE [LARGE SCALE GENOMIC DNA]</scope>
    <source>
        <strain evidence="4 5">LMG 10210</strain>
        <strain evidence="3 6">LMG 9861</strain>
    </source>
</reference>
<dbReference type="Gene3D" id="6.10.250.330">
    <property type="match status" value="1"/>
</dbReference>
<accession>A0A2S9SNR6</accession>
<dbReference type="InterPro" id="IPR051405">
    <property type="entry name" value="phD/YefM_antitoxin"/>
</dbReference>
<dbReference type="SUPFAM" id="SSF143120">
    <property type="entry name" value="YefM-like"/>
    <property type="match status" value="1"/>
</dbReference>
<evidence type="ECO:0000256" key="2">
    <source>
        <dbReference type="RuleBase" id="RU362080"/>
    </source>
</evidence>
<name>A0A2S9SNR6_9BACT</name>
<dbReference type="EMBL" id="NXGE01000003">
    <property type="protein sequence ID" value="PRM94614.1"/>
    <property type="molecule type" value="Genomic_DNA"/>
</dbReference>
<gene>
    <name evidence="3" type="ORF">CJ669_05335</name>
    <name evidence="4" type="ORF">CJ673_06080</name>
</gene>
<comment type="caution">
    <text evidence="3">The sequence shown here is derived from an EMBL/GenBank/DDBJ whole genome shotgun (WGS) entry which is preliminary data.</text>
</comment>
<comment type="similarity">
    <text evidence="1 2">Belongs to the phD/YefM antitoxin family.</text>
</comment>
<evidence type="ECO:0000313" key="6">
    <source>
        <dbReference type="Proteomes" id="UP000239065"/>
    </source>
</evidence>
<evidence type="ECO:0000313" key="3">
    <source>
        <dbReference type="EMBL" id="PRM88216.1"/>
    </source>
</evidence>
<evidence type="ECO:0000256" key="1">
    <source>
        <dbReference type="ARBA" id="ARBA00009981"/>
    </source>
</evidence>
<dbReference type="PANTHER" id="PTHR33713:SF6">
    <property type="entry name" value="ANTITOXIN YEFM"/>
    <property type="match status" value="1"/>
</dbReference>
<dbReference type="InterPro" id="IPR036165">
    <property type="entry name" value="YefM-like_sf"/>
</dbReference>
<dbReference type="PANTHER" id="PTHR33713">
    <property type="entry name" value="ANTITOXIN YAFN-RELATED"/>
    <property type="match status" value="1"/>
</dbReference>
<evidence type="ECO:0000313" key="4">
    <source>
        <dbReference type="EMBL" id="PRM94614.1"/>
    </source>
</evidence>
<proteinExistence type="inferred from homology"/>
<dbReference type="EMBL" id="NXGJ01000004">
    <property type="protein sequence ID" value="PRM88216.1"/>
    <property type="molecule type" value="Genomic_DNA"/>
</dbReference>
<dbReference type="Gene3D" id="3.40.1620.10">
    <property type="entry name" value="YefM-like domain"/>
    <property type="match status" value="1"/>
</dbReference>
<dbReference type="Pfam" id="PF02604">
    <property type="entry name" value="PhdYeFM_antitox"/>
    <property type="match status" value="1"/>
</dbReference>
<dbReference type="AlphaFoldDB" id="A0A2S9SNR6"/>
<sequence>MQAIQYSQARNNLREIINKVCDNFEEYIISTKDNKQAVLISQEEYNSMKETMYLLSSKANRDRLNEAIDEIENLKFIKKDISL</sequence>
<comment type="function">
    <text evidence="2">Antitoxin component of a type II toxin-antitoxin (TA) system.</text>
</comment>
<dbReference type="InterPro" id="IPR006442">
    <property type="entry name" value="Antitoxin_Phd/YefM"/>
</dbReference>
<dbReference type="RefSeq" id="WP_105909074.1">
    <property type="nucleotide sequence ID" value="NZ_JAMXDY010000009.1"/>
</dbReference>
<evidence type="ECO:0000313" key="5">
    <source>
        <dbReference type="Proteomes" id="UP000238281"/>
    </source>
</evidence>
<dbReference type="Proteomes" id="UP000238281">
    <property type="component" value="Unassembled WGS sequence"/>
</dbReference>